<dbReference type="PANTHER" id="PTHR42953">
    <property type="entry name" value="HIGH-AFFINITY ZINC UPTAKE SYSTEM PROTEIN ZNUA-RELATED"/>
    <property type="match status" value="1"/>
</dbReference>
<name>A0A074JVN0_9RHOB</name>
<dbReference type="AlphaFoldDB" id="A0A074JVN0"/>
<keyword evidence="5" id="KW-0862">Zinc</keyword>
<organism evidence="8 9">
    <name type="scientific">Thioclava indica</name>
    <dbReference type="NCBI Taxonomy" id="1353528"/>
    <lineage>
        <taxon>Bacteria</taxon>
        <taxon>Pseudomonadati</taxon>
        <taxon>Pseudomonadota</taxon>
        <taxon>Alphaproteobacteria</taxon>
        <taxon>Rhodobacterales</taxon>
        <taxon>Paracoccaceae</taxon>
        <taxon>Thioclava</taxon>
    </lineage>
</organism>
<keyword evidence="9" id="KW-1185">Reference proteome</keyword>
<evidence type="ECO:0000256" key="4">
    <source>
        <dbReference type="ARBA" id="ARBA00022729"/>
    </source>
</evidence>
<comment type="caution">
    <text evidence="8">The sequence shown here is derived from an EMBL/GenBank/DDBJ whole genome shotgun (WGS) entry which is preliminary data.</text>
</comment>
<reference evidence="8 9" key="1">
    <citation type="journal article" date="2015" name="Antonie Van Leeuwenhoek">
        <title>Thioclava indica sp. nov., isolated from surface seawater of the Indian Ocean.</title>
        <authorList>
            <person name="Liu Y."/>
            <person name="Lai Q."/>
            <person name="Du J."/>
            <person name="Xu H."/>
            <person name="Jiang L."/>
            <person name="Shao Z."/>
        </authorList>
    </citation>
    <scope>NUCLEOTIDE SEQUENCE [LARGE SCALE GENOMIC DNA]</scope>
    <source>
        <strain evidence="8 9">DT23-4</strain>
    </source>
</reference>
<keyword evidence="5" id="KW-0406">Ion transport</keyword>
<dbReference type="GO" id="GO:0046872">
    <property type="term" value="F:metal ion binding"/>
    <property type="evidence" value="ECO:0007669"/>
    <property type="project" value="InterPro"/>
</dbReference>
<evidence type="ECO:0000256" key="1">
    <source>
        <dbReference type="ARBA" id="ARBA00011028"/>
    </source>
</evidence>
<accession>A0A074JVN0</accession>
<evidence type="ECO:0000256" key="6">
    <source>
        <dbReference type="SAM" id="MobiDB-lite"/>
    </source>
</evidence>
<dbReference type="eggNOG" id="COG4531">
    <property type="taxonomic scope" value="Bacteria"/>
</dbReference>
<dbReference type="InterPro" id="IPR050492">
    <property type="entry name" value="Bact_metal-bind_prot9"/>
</dbReference>
<keyword evidence="4 7" id="KW-0732">Signal</keyword>
<dbReference type="PANTHER" id="PTHR42953:SF3">
    <property type="entry name" value="HIGH-AFFINITY ZINC UPTAKE SYSTEM PROTEIN ZNUA"/>
    <property type="match status" value="1"/>
</dbReference>
<proteinExistence type="inferred from homology"/>
<keyword evidence="5" id="KW-0864">Zinc transport</keyword>
<dbReference type="Proteomes" id="UP000027471">
    <property type="component" value="Unassembled WGS sequence"/>
</dbReference>
<evidence type="ECO:0000256" key="5">
    <source>
        <dbReference type="ARBA" id="ARBA00022906"/>
    </source>
</evidence>
<dbReference type="SUPFAM" id="SSF53807">
    <property type="entry name" value="Helical backbone' metal receptor"/>
    <property type="match status" value="1"/>
</dbReference>
<evidence type="ECO:0000256" key="3">
    <source>
        <dbReference type="ARBA" id="ARBA00022448"/>
    </source>
</evidence>
<comment type="similarity">
    <text evidence="1">Belongs to the bacterial solute-binding protein 9 family.</text>
</comment>
<evidence type="ECO:0000256" key="2">
    <source>
        <dbReference type="ARBA" id="ARBA00015915"/>
    </source>
</evidence>
<feature type="region of interest" description="Disordered" evidence="6">
    <location>
        <begin position="112"/>
        <end position="167"/>
    </location>
</feature>
<sequence length="336" mass="36011">MRFIIPLTVATFGTLSSVAQAEVPKVVTDIPAVQSLVAQVMGDLGQPTVLLGQNADAHHYQLKPSQAGELQDANLVVWIGPRLTPWLERAIDGLGAQDHALGLLSAPGAHVRQFSGADPHDHSADMDDDEDHDAHDHAAEDHAAEDHDAEDHDAHESEDAASNIDPHAWLDPDNAKVWLGLIAQDLGKLDPENAKTYESNAKAAQARVIEMDERLKAQFAPVQDRPFLVYHAAYGYLADHYGLHIAGSLSPSDATTPGAAHLVSLRDEANSDKIYCAFPEVQHDPKMVEILVDGTPVKLGGGLDPSGTTLTYGPGLYEALMQNTADTITACLSSQD</sequence>
<dbReference type="Pfam" id="PF01297">
    <property type="entry name" value="ZnuA"/>
    <property type="match status" value="1"/>
</dbReference>
<feature type="chain" id="PRO_5001695148" description="High-affinity zinc uptake system protein ZnuA" evidence="7">
    <location>
        <begin position="22"/>
        <end position="336"/>
    </location>
</feature>
<dbReference type="Gene3D" id="3.40.50.1980">
    <property type="entry name" value="Nitrogenase molybdenum iron protein domain"/>
    <property type="match status" value="3"/>
</dbReference>
<protein>
    <recommendedName>
        <fullName evidence="2">High-affinity zinc uptake system protein ZnuA</fullName>
    </recommendedName>
</protein>
<evidence type="ECO:0000313" key="9">
    <source>
        <dbReference type="Proteomes" id="UP000027471"/>
    </source>
</evidence>
<feature type="signal peptide" evidence="7">
    <location>
        <begin position="1"/>
        <end position="21"/>
    </location>
</feature>
<dbReference type="RefSeq" id="WP_038129798.1">
    <property type="nucleotide sequence ID" value="NZ_AUNB01000018.1"/>
</dbReference>
<dbReference type="InterPro" id="IPR006127">
    <property type="entry name" value="ZnuA-like"/>
</dbReference>
<dbReference type="STRING" id="1353528.DT23_03320"/>
<evidence type="ECO:0000256" key="7">
    <source>
        <dbReference type="SAM" id="SignalP"/>
    </source>
</evidence>
<dbReference type="GO" id="GO:0006829">
    <property type="term" value="P:zinc ion transport"/>
    <property type="evidence" value="ECO:0007669"/>
    <property type="project" value="UniProtKB-KW"/>
</dbReference>
<dbReference type="OrthoDB" id="7346865at2"/>
<keyword evidence="3" id="KW-0813">Transport</keyword>
<gene>
    <name evidence="8" type="ORF">DT23_03320</name>
</gene>
<dbReference type="EMBL" id="AUNB01000018">
    <property type="protein sequence ID" value="KEO60534.1"/>
    <property type="molecule type" value="Genomic_DNA"/>
</dbReference>
<feature type="compositionally biased region" description="Basic and acidic residues" evidence="6">
    <location>
        <begin position="132"/>
        <end position="158"/>
    </location>
</feature>
<evidence type="ECO:0000313" key="8">
    <source>
        <dbReference type="EMBL" id="KEO60534.1"/>
    </source>
</evidence>